<feature type="non-terminal residue" evidence="2">
    <location>
        <position position="282"/>
    </location>
</feature>
<reference evidence="2" key="2">
    <citation type="submission" date="2021-08" db="EMBL/GenBank/DDBJ databases">
        <authorList>
            <person name="Gostincar C."/>
            <person name="Sun X."/>
            <person name="Song Z."/>
            <person name="Gunde-Cimerman N."/>
        </authorList>
    </citation>
    <scope>NUCLEOTIDE SEQUENCE</scope>
    <source>
        <strain evidence="2">EXF-8016</strain>
    </source>
</reference>
<dbReference type="PANTHER" id="PTHR35563:SF2">
    <property type="entry name" value="BARREL METAL-DEPENDENT HYDROLASE, PUTATIVE (AFU_ORTHOLOGUE AFUA_1G16240)-RELATED"/>
    <property type="match status" value="1"/>
</dbReference>
<dbReference type="InterPro" id="IPR032466">
    <property type="entry name" value="Metal_Hydrolase"/>
</dbReference>
<dbReference type="InterPro" id="IPR052358">
    <property type="entry name" value="Aro_Compnd_Degr_Hydrolases"/>
</dbReference>
<dbReference type="PANTHER" id="PTHR35563">
    <property type="entry name" value="BARREL METAL-DEPENDENT HYDROLASE, PUTATIVE (AFU_ORTHOLOGUE AFUA_1G16240)-RELATED"/>
    <property type="match status" value="1"/>
</dbReference>
<dbReference type="EMBL" id="JAHFYH010000158">
    <property type="protein sequence ID" value="KAH0210735.1"/>
    <property type="molecule type" value="Genomic_DNA"/>
</dbReference>
<evidence type="ECO:0000313" key="3">
    <source>
        <dbReference type="Proteomes" id="UP000767238"/>
    </source>
</evidence>
<dbReference type="InterPro" id="IPR006680">
    <property type="entry name" value="Amidohydro-rel"/>
</dbReference>
<feature type="domain" description="Amidohydrolase-related" evidence="1">
    <location>
        <begin position="5"/>
        <end position="280"/>
    </location>
</feature>
<dbReference type="Pfam" id="PF04909">
    <property type="entry name" value="Amidohydro_2"/>
    <property type="match status" value="1"/>
</dbReference>
<gene>
    <name evidence="2" type="ORF">KCV03_g9943</name>
</gene>
<sequence length="282" mass="31460">MDDSWDCHVHCFDPAKFPLKHNRSYTPYPAALDTLVNNVKSRNLIITQATVEDGVAGIQEVLERARASPEFRIVRGTVMANHIEDFDIHETQRLHDVGIRCVRIHGAYGGAGSNLAWITERFRLAAMSIGVKQYGWYISAQLPLQTWASLGPCISDLKDVTVIVDHNASAQPSDFGHPAFTEFLQLLGAQNMVIKVGALHRRSMGNIDAMRQIVGAFIATAPDRVVFGSDWPHVNASKGGQTPTPHLQGVDTAEELRMMRAWMSEEQWDRVMRSNANRLFAK</sequence>
<dbReference type="AlphaFoldDB" id="A0A9P8G775"/>
<dbReference type="GO" id="GO:0016787">
    <property type="term" value="F:hydrolase activity"/>
    <property type="evidence" value="ECO:0007669"/>
    <property type="project" value="InterPro"/>
</dbReference>
<evidence type="ECO:0000259" key="1">
    <source>
        <dbReference type="Pfam" id="PF04909"/>
    </source>
</evidence>
<dbReference type="Proteomes" id="UP000767238">
    <property type="component" value="Unassembled WGS sequence"/>
</dbReference>
<accession>A0A9P8G775</accession>
<reference evidence="2" key="1">
    <citation type="journal article" date="2021" name="J Fungi (Basel)">
        <title>Virulence traits and population genomics of the black yeast Aureobasidium melanogenum.</title>
        <authorList>
            <person name="Cernosa A."/>
            <person name="Sun X."/>
            <person name="Gostincar C."/>
            <person name="Fang C."/>
            <person name="Gunde-Cimerman N."/>
            <person name="Song Z."/>
        </authorList>
    </citation>
    <scope>NUCLEOTIDE SEQUENCE</scope>
    <source>
        <strain evidence="2">EXF-8016</strain>
    </source>
</reference>
<dbReference type="SUPFAM" id="SSF51556">
    <property type="entry name" value="Metallo-dependent hydrolases"/>
    <property type="match status" value="1"/>
</dbReference>
<proteinExistence type="predicted"/>
<comment type="caution">
    <text evidence="2">The sequence shown here is derived from an EMBL/GenBank/DDBJ whole genome shotgun (WGS) entry which is preliminary data.</text>
</comment>
<protein>
    <submittedName>
        <fullName evidence="2">MFS general substrate transporter</fullName>
    </submittedName>
</protein>
<dbReference type="OrthoDB" id="2135488at2759"/>
<evidence type="ECO:0000313" key="2">
    <source>
        <dbReference type="EMBL" id="KAH0210735.1"/>
    </source>
</evidence>
<name>A0A9P8G775_AURME</name>
<dbReference type="Gene3D" id="3.20.20.140">
    <property type="entry name" value="Metal-dependent hydrolases"/>
    <property type="match status" value="1"/>
</dbReference>
<organism evidence="2 3">
    <name type="scientific">Aureobasidium melanogenum</name>
    <name type="common">Aureobasidium pullulans var. melanogenum</name>
    <dbReference type="NCBI Taxonomy" id="46634"/>
    <lineage>
        <taxon>Eukaryota</taxon>
        <taxon>Fungi</taxon>
        <taxon>Dikarya</taxon>
        <taxon>Ascomycota</taxon>
        <taxon>Pezizomycotina</taxon>
        <taxon>Dothideomycetes</taxon>
        <taxon>Dothideomycetidae</taxon>
        <taxon>Dothideales</taxon>
        <taxon>Saccotheciaceae</taxon>
        <taxon>Aureobasidium</taxon>
    </lineage>
</organism>